<reference evidence="6 7" key="1">
    <citation type="journal article" date="2015" name="Nat. Commun.">
        <title>Outbred genome sequencing and CRISPR/Cas9 gene editing in butterflies.</title>
        <authorList>
            <person name="Li X."/>
            <person name="Fan D."/>
            <person name="Zhang W."/>
            <person name="Liu G."/>
            <person name="Zhang L."/>
            <person name="Zhao L."/>
            <person name="Fang X."/>
            <person name="Chen L."/>
            <person name="Dong Y."/>
            <person name="Chen Y."/>
            <person name="Ding Y."/>
            <person name="Zhao R."/>
            <person name="Feng M."/>
            <person name="Zhu Y."/>
            <person name="Feng Y."/>
            <person name="Jiang X."/>
            <person name="Zhu D."/>
            <person name="Xiang H."/>
            <person name="Feng X."/>
            <person name="Li S."/>
            <person name="Wang J."/>
            <person name="Zhang G."/>
            <person name="Kronforst M.R."/>
            <person name="Wang W."/>
        </authorList>
    </citation>
    <scope>NUCLEOTIDE SEQUENCE [LARGE SCALE GENOMIC DNA]</scope>
    <source>
        <strain evidence="6">Ya'a_city_454_Px</strain>
        <tissue evidence="6">Whole body</tissue>
    </source>
</reference>
<sequence length="96" mass="11175">MLSVRKCYFVIKNIIIFFLISVINVLGQKKGLLMIKGHTYSEYSPNYWYCTKKKSAQCNAKARTDRHGHLIYVKNEHTHLPPAYHITNTGQYVKIS</sequence>
<feature type="domain" description="FLYWCH-type" evidence="5">
    <location>
        <begin position="31"/>
        <end position="79"/>
    </location>
</feature>
<gene>
    <name evidence="6" type="ORF">RR46_03788</name>
</gene>
<evidence type="ECO:0000256" key="2">
    <source>
        <dbReference type="ARBA" id="ARBA00022771"/>
    </source>
</evidence>
<dbReference type="Pfam" id="PF04500">
    <property type="entry name" value="FLYWCH"/>
    <property type="match status" value="1"/>
</dbReference>
<keyword evidence="7" id="KW-1185">Reference proteome</keyword>
<evidence type="ECO:0000313" key="6">
    <source>
        <dbReference type="EMBL" id="KPI99423.1"/>
    </source>
</evidence>
<dbReference type="AlphaFoldDB" id="A0A194Q260"/>
<dbReference type="GO" id="GO:0008270">
    <property type="term" value="F:zinc ion binding"/>
    <property type="evidence" value="ECO:0007669"/>
    <property type="project" value="UniProtKB-KW"/>
</dbReference>
<keyword evidence="4" id="KW-0812">Transmembrane</keyword>
<feature type="transmembrane region" description="Helical" evidence="4">
    <location>
        <begin position="7"/>
        <end position="26"/>
    </location>
</feature>
<keyword evidence="4" id="KW-0472">Membrane</keyword>
<keyword evidence="2" id="KW-0863">Zinc-finger</keyword>
<evidence type="ECO:0000256" key="3">
    <source>
        <dbReference type="ARBA" id="ARBA00022833"/>
    </source>
</evidence>
<evidence type="ECO:0000256" key="4">
    <source>
        <dbReference type="SAM" id="Phobius"/>
    </source>
</evidence>
<evidence type="ECO:0000313" key="7">
    <source>
        <dbReference type="Proteomes" id="UP000053268"/>
    </source>
</evidence>
<dbReference type="Proteomes" id="UP000053268">
    <property type="component" value="Unassembled WGS sequence"/>
</dbReference>
<evidence type="ECO:0000259" key="5">
    <source>
        <dbReference type="Pfam" id="PF04500"/>
    </source>
</evidence>
<dbReference type="EMBL" id="KQ459579">
    <property type="protein sequence ID" value="KPI99423.1"/>
    <property type="molecule type" value="Genomic_DNA"/>
</dbReference>
<proteinExistence type="predicted"/>
<dbReference type="InterPro" id="IPR007588">
    <property type="entry name" value="Znf_FLYWCH"/>
</dbReference>
<protein>
    <recommendedName>
        <fullName evidence="5">FLYWCH-type domain-containing protein</fullName>
    </recommendedName>
</protein>
<organism evidence="6 7">
    <name type="scientific">Papilio xuthus</name>
    <name type="common">Asian swallowtail butterfly</name>
    <dbReference type="NCBI Taxonomy" id="66420"/>
    <lineage>
        <taxon>Eukaryota</taxon>
        <taxon>Metazoa</taxon>
        <taxon>Ecdysozoa</taxon>
        <taxon>Arthropoda</taxon>
        <taxon>Hexapoda</taxon>
        <taxon>Insecta</taxon>
        <taxon>Pterygota</taxon>
        <taxon>Neoptera</taxon>
        <taxon>Endopterygota</taxon>
        <taxon>Lepidoptera</taxon>
        <taxon>Glossata</taxon>
        <taxon>Ditrysia</taxon>
        <taxon>Papilionoidea</taxon>
        <taxon>Papilionidae</taxon>
        <taxon>Papilioninae</taxon>
        <taxon>Papilio</taxon>
    </lineage>
</organism>
<accession>A0A194Q260</accession>
<keyword evidence="1" id="KW-0479">Metal-binding</keyword>
<keyword evidence="3" id="KW-0862">Zinc</keyword>
<keyword evidence="4" id="KW-1133">Transmembrane helix</keyword>
<dbReference type="Gene3D" id="2.20.25.240">
    <property type="match status" value="1"/>
</dbReference>
<name>A0A194Q260_PAPXU</name>
<evidence type="ECO:0000256" key="1">
    <source>
        <dbReference type="ARBA" id="ARBA00022723"/>
    </source>
</evidence>